<keyword evidence="1" id="KW-1133">Transmembrane helix</keyword>
<comment type="caution">
    <text evidence="2">The sequence shown here is derived from an EMBL/GenBank/DDBJ whole genome shotgun (WGS) entry which is preliminary data.</text>
</comment>
<proteinExistence type="predicted"/>
<evidence type="ECO:0000313" key="3">
    <source>
        <dbReference type="Proteomes" id="UP000828390"/>
    </source>
</evidence>
<dbReference type="EMBL" id="JAIWYP010000009">
    <property type="protein sequence ID" value="KAH3769113.1"/>
    <property type="molecule type" value="Genomic_DNA"/>
</dbReference>
<evidence type="ECO:0000256" key="1">
    <source>
        <dbReference type="SAM" id="Phobius"/>
    </source>
</evidence>
<reference evidence="2" key="1">
    <citation type="journal article" date="2019" name="bioRxiv">
        <title>The Genome of the Zebra Mussel, Dreissena polymorpha: A Resource for Invasive Species Research.</title>
        <authorList>
            <person name="McCartney M.A."/>
            <person name="Auch B."/>
            <person name="Kono T."/>
            <person name="Mallez S."/>
            <person name="Zhang Y."/>
            <person name="Obille A."/>
            <person name="Becker A."/>
            <person name="Abrahante J.E."/>
            <person name="Garbe J."/>
            <person name="Badalamenti J.P."/>
            <person name="Herman A."/>
            <person name="Mangelson H."/>
            <person name="Liachko I."/>
            <person name="Sullivan S."/>
            <person name="Sone E.D."/>
            <person name="Koren S."/>
            <person name="Silverstein K.A.T."/>
            <person name="Beckman K.B."/>
            <person name="Gohl D.M."/>
        </authorList>
    </citation>
    <scope>NUCLEOTIDE SEQUENCE</scope>
    <source>
        <strain evidence="2">Duluth1</strain>
        <tissue evidence="2">Whole animal</tissue>
    </source>
</reference>
<gene>
    <name evidence="2" type="ORF">DPMN_170361</name>
</gene>
<evidence type="ECO:0000313" key="2">
    <source>
        <dbReference type="EMBL" id="KAH3769113.1"/>
    </source>
</evidence>
<organism evidence="2 3">
    <name type="scientific">Dreissena polymorpha</name>
    <name type="common">Zebra mussel</name>
    <name type="synonym">Mytilus polymorpha</name>
    <dbReference type="NCBI Taxonomy" id="45954"/>
    <lineage>
        <taxon>Eukaryota</taxon>
        <taxon>Metazoa</taxon>
        <taxon>Spiralia</taxon>
        <taxon>Lophotrochozoa</taxon>
        <taxon>Mollusca</taxon>
        <taxon>Bivalvia</taxon>
        <taxon>Autobranchia</taxon>
        <taxon>Heteroconchia</taxon>
        <taxon>Euheterodonta</taxon>
        <taxon>Imparidentia</taxon>
        <taxon>Neoheterodontei</taxon>
        <taxon>Myida</taxon>
        <taxon>Dreissenoidea</taxon>
        <taxon>Dreissenidae</taxon>
        <taxon>Dreissena</taxon>
    </lineage>
</organism>
<keyword evidence="1" id="KW-0472">Membrane</keyword>
<protein>
    <submittedName>
        <fullName evidence="2">Uncharacterized protein</fullName>
    </submittedName>
</protein>
<keyword evidence="3" id="KW-1185">Reference proteome</keyword>
<dbReference type="Proteomes" id="UP000828390">
    <property type="component" value="Unassembled WGS sequence"/>
</dbReference>
<dbReference type="AlphaFoldDB" id="A0A9D4IEI2"/>
<name>A0A9D4IEI2_DREPO</name>
<keyword evidence="1" id="KW-0812">Transmembrane</keyword>
<reference evidence="2" key="2">
    <citation type="submission" date="2020-11" db="EMBL/GenBank/DDBJ databases">
        <authorList>
            <person name="McCartney M.A."/>
            <person name="Auch B."/>
            <person name="Kono T."/>
            <person name="Mallez S."/>
            <person name="Becker A."/>
            <person name="Gohl D.M."/>
            <person name="Silverstein K.A.T."/>
            <person name="Koren S."/>
            <person name="Bechman K.B."/>
            <person name="Herman A."/>
            <person name="Abrahante J.E."/>
            <person name="Garbe J."/>
        </authorList>
    </citation>
    <scope>NUCLEOTIDE SEQUENCE</scope>
    <source>
        <strain evidence="2">Duluth1</strain>
        <tissue evidence="2">Whole animal</tissue>
    </source>
</reference>
<feature type="transmembrane region" description="Helical" evidence="1">
    <location>
        <begin position="31"/>
        <end position="51"/>
    </location>
</feature>
<accession>A0A9D4IEI2</accession>
<sequence>MAAAKESEIESDVIQEEAVSLGKIIKETGDFGLFQIIGTVISSLDVLVLSWSMMTMAYSASVPKFTCVVFQKWNQCDVIRHV</sequence>